<feature type="binding site" evidence="7">
    <location>
        <position position="115"/>
    </location>
    <ligand>
        <name>S-adenosyl-L-methionine</name>
        <dbReference type="ChEBI" id="CHEBI:59789"/>
    </ligand>
</feature>
<reference evidence="9" key="1">
    <citation type="submission" date="2016-06" db="EMBL/GenBank/DDBJ databases">
        <authorList>
            <person name="Chen W."/>
            <person name="Hasegawa D.K."/>
        </authorList>
    </citation>
    <scope>NUCLEOTIDE SEQUENCE [LARGE SCALE GENOMIC DNA]</scope>
    <source>
        <strain evidence="9">MEAM1</strain>
    </source>
</reference>
<evidence type="ECO:0000256" key="1">
    <source>
        <dbReference type="ARBA" id="ARBA00000142"/>
    </source>
</evidence>
<keyword evidence="3 7" id="KW-0489">Methyltransferase</keyword>
<proteinExistence type="inferred from homology"/>
<comment type="pathway">
    <text evidence="7">tRNA modification; N(7)-methylguanine-tRNA biosynthesis.</text>
</comment>
<dbReference type="PROSITE" id="PS51625">
    <property type="entry name" value="SAM_MT_TRMB"/>
    <property type="match status" value="1"/>
</dbReference>
<dbReference type="AlphaFoldDB" id="A0A249DXY1"/>
<dbReference type="FunFam" id="3.40.50.150:FF:000024">
    <property type="entry name" value="tRNA (guanine-N(7)-)-methyltransferase"/>
    <property type="match status" value="1"/>
</dbReference>
<feature type="binding site" evidence="7">
    <location>
        <position position="174"/>
    </location>
    <ligand>
        <name>substrate</name>
    </ligand>
</feature>
<evidence type="ECO:0000256" key="3">
    <source>
        <dbReference type="ARBA" id="ARBA00022603"/>
    </source>
</evidence>
<dbReference type="GeneID" id="66260271"/>
<comment type="caution">
    <text evidence="7">Lacks conserved residue(s) required for the propagation of feature annotation.</text>
</comment>
<comment type="similarity">
    <text evidence="7">Belongs to the class I-like SAM-binding methyltransferase superfamily. TrmB family.</text>
</comment>
<name>A0A249DXY1_9ENTR</name>
<evidence type="ECO:0000313" key="9">
    <source>
        <dbReference type="Proteomes" id="UP000216438"/>
    </source>
</evidence>
<dbReference type="EMBL" id="CP016303">
    <property type="protein sequence ID" value="ASX26406.1"/>
    <property type="molecule type" value="Genomic_DNA"/>
</dbReference>
<evidence type="ECO:0000256" key="2">
    <source>
        <dbReference type="ARBA" id="ARBA00003015"/>
    </source>
</evidence>
<dbReference type="GO" id="GO:0008176">
    <property type="term" value="F:tRNA (guanine(46)-N7)-methyltransferase activity"/>
    <property type="evidence" value="ECO:0007669"/>
    <property type="project" value="UniProtKB-UniRule"/>
</dbReference>
<keyword evidence="5 7" id="KW-0949">S-adenosyl-L-methionine</keyword>
<comment type="subunit">
    <text evidence="7">Monomer.</text>
</comment>
<evidence type="ECO:0000256" key="5">
    <source>
        <dbReference type="ARBA" id="ARBA00022691"/>
    </source>
</evidence>
<organism evidence="8 9">
    <name type="scientific">Candidatus Hamiltonella defensa</name>
    <name type="common">Bemisia tabaci</name>
    <dbReference type="NCBI Taxonomy" id="672795"/>
    <lineage>
        <taxon>Bacteria</taxon>
        <taxon>Pseudomonadati</taxon>
        <taxon>Pseudomonadota</taxon>
        <taxon>Gammaproteobacteria</taxon>
        <taxon>Enterobacterales</taxon>
        <taxon>Enterobacteriaceae</taxon>
        <taxon>aphid secondary symbionts</taxon>
        <taxon>Candidatus Williamhamiltonella</taxon>
    </lineage>
</organism>
<accession>A0A249DXY1</accession>
<evidence type="ECO:0000313" key="8">
    <source>
        <dbReference type="EMBL" id="ASX26406.1"/>
    </source>
</evidence>
<dbReference type="HAMAP" id="MF_01057">
    <property type="entry name" value="tRNA_methyltr_TrmB"/>
    <property type="match status" value="1"/>
</dbReference>
<dbReference type="EC" id="2.1.1.33" evidence="7"/>
<dbReference type="InterPro" id="IPR003358">
    <property type="entry name" value="tRNA_(Gua-N-7)_MeTrfase_Trmb"/>
</dbReference>
<dbReference type="GO" id="GO:0043527">
    <property type="term" value="C:tRNA methyltransferase complex"/>
    <property type="evidence" value="ECO:0007669"/>
    <property type="project" value="TreeGrafter"/>
</dbReference>
<dbReference type="Gene3D" id="3.40.50.150">
    <property type="entry name" value="Vaccinia Virus protein VP39"/>
    <property type="match status" value="1"/>
</dbReference>
<dbReference type="SUPFAM" id="SSF53335">
    <property type="entry name" value="S-adenosyl-L-methionine-dependent methyltransferases"/>
    <property type="match status" value="1"/>
</dbReference>
<dbReference type="Proteomes" id="UP000216438">
    <property type="component" value="Chromosome"/>
</dbReference>
<dbReference type="NCBIfam" id="TIGR00091">
    <property type="entry name" value="tRNA (guanosine(46)-N7)-methyltransferase TrmB"/>
    <property type="match status" value="1"/>
</dbReference>
<evidence type="ECO:0000256" key="7">
    <source>
        <dbReference type="HAMAP-Rule" id="MF_01057"/>
    </source>
</evidence>
<dbReference type="UniPathway" id="UPA00989"/>
<dbReference type="Pfam" id="PF02390">
    <property type="entry name" value="Methyltransf_4"/>
    <property type="match status" value="1"/>
</dbReference>
<evidence type="ECO:0000256" key="6">
    <source>
        <dbReference type="ARBA" id="ARBA00022694"/>
    </source>
</evidence>
<keyword evidence="4 7" id="KW-0808">Transferase</keyword>
<feature type="binding site" evidence="7">
    <location>
        <position position="138"/>
    </location>
    <ligand>
        <name>S-adenosyl-L-methionine</name>
        <dbReference type="ChEBI" id="CHEBI:59789"/>
    </ligand>
</feature>
<comment type="catalytic activity">
    <reaction evidence="1 7">
        <text>guanosine(46) in tRNA + S-adenosyl-L-methionine = N(7)-methylguanosine(46) in tRNA + S-adenosyl-L-homocysteine</text>
        <dbReference type="Rhea" id="RHEA:42708"/>
        <dbReference type="Rhea" id="RHEA-COMP:10188"/>
        <dbReference type="Rhea" id="RHEA-COMP:10189"/>
        <dbReference type="ChEBI" id="CHEBI:57856"/>
        <dbReference type="ChEBI" id="CHEBI:59789"/>
        <dbReference type="ChEBI" id="CHEBI:74269"/>
        <dbReference type="ChEBI" id="CHEBI:74480"/>
        <dbReference type="EC" id="2.1.1.33"/>
    </reaction>
</comment>
<reference evidence="8 9" key="2">
    <citation type="submission" date="2017-09" db="EMBL/GenBank/DDBJ databases">
        <title>The genome of whitefly Bemisia tabaci, a global crop pest, provides novel insights into virus transmission, host adaptation and insecticide resistance.</title>
        <authorList>
            <person name="Kaur N."/>
            <person name="Kliot A."/>
            <person name="Pinheiro P.V."/>
            <person name="Luan J."/>
            <person name="Zheng Y."/>
            <person name="Liu W."/>
            <person name="Sun H."/>
            <person name="Yang X."/>
            <person name="Xu Y."/>
            <person name="Luo Y."/>
            <person name="Kruse A."/>
            <person name="Fisher T.W."/>
            <person name="Nelson D.R."/>
            <person name="Elimelech M."/>
            <person name="MacCoss M."/>
            <person name="Johnson R."/>
            <person name="Cohen E."/>
            <person name="Hunter W.B."/>
            <person name="Brown J.K."/>
            <person name="Jander G."/>
            <person name="Cilia M."/>
            <person name="Douglas A.E."/>
            <person name="Ghanim M."/>
            <person name="Simmons A.M."/>
            <person name="Wintermantel W.M."/>
            <person name="Ling K.-S."/>
            <person name="Fei Z."/>
        </authorList>
    </citation>
    <scope>NUCLEOTIDE SEQUENCE [LARGE SCALE GENOMIC DNA]</scope>
    <source>
        <strain evidence="8 9">MEAM1</strain>
    </source>
</reference>
<protein>
    <recommendedName>
        <fullName evidence="7">tRNA (guanine-N(7)-)-methyltransferase</fullName>
        <ecNumber evidence="7">2.1.1.33</ecNumber>
    </recommendedName>
    <alternativeName>
        <fullName evidence="7">tRNA (guanine(46)-N(7))-methyltransferase</fullName>
    </alternativeName>
    <alternativeName>
        <fullName evidence="7">tRNA(m7G46)-methyltransferase</fullName>
    </alternativeName>
</protein>
<gene>
    <name evidence="7" type="primary">trmB</name>
    <name evidence="8" type="ORF">BA171_04860</name>
</gene>
<dbReference type="OrthoDB" id="9802090at2"/>
<comment type="function">
    <text evidence="2 7">Catalyzes the formation of N(7)-methylguanine at position 46 (m7G46) in tRNA.</text>
</comment>
<evidence type="ECO:0000256" key="4">
    <source>
        <dbReference type="ARBA" id="ARBA00022679"/>
    </source>
</evidence>
<dbReference type="PANTHER" id="PTHR23417">
    <property type="entry name" value="3-DEOXY-D-MANNO-OCTULOSONIC-ACID TRANSFERASE/TRNA GUANINE-N 7 - -METHYLTRANSFERASE"/>
    <property type="match status" value="1"/>
</dbReference>
<feature type="binding site" evidence="7">
    <location>
        <position position="142"/>
    </location>
    <ligand>
        <name>substrate</name>
    </ligand>
</feature>
<keyword evidence="6 7" id="KW-0819">tRNA processing</keyword>
<feature type="binding site" evidence="7">
    <location>
        <position position="88"/>
    </location>
    <ligand>
        <name>S-adenosyl-L-methionine</name>
        <dbReference type="ChEBI" id="CHEBI:59789"/>
    </ligand>
</feature>
<feature type="binding site" evidence="7">
    <location>
        <begin position="211"/>
        <end position="214"/>
    </location>
    <ligand>
        <name>substrate</name>
    </ligand>
</feature>
<dbReference type="InterPro" id="IPR029063">
    <property type="entry name" value="SAM-dependent_MTases_sf"/>
</dbReference>
<sequence length="241" mass="27796">MLSILKETEALRPIRSFVRRQGRLTKAQKWALDQYWPQMGVDYQNSLIDTTQLFRRKAPLVLEIGFGMGDSLVTTATLNPEQDFLGVEVHIPGIGACLRSAHAAHVTNVRIICHDAVEVLKHMIADHSLEKVQLFFPDPWHKARHHKRRIVQRPFLELVKRKLKVGGWCHMATDWQPYAEHMLKVISTIDGYKNLSVSEDYVERPESRPLTKFETRGKKLGHGVWDLVFEKITKESLKKGE</sequence>
<dbReference type="RefSeq" id="WP_012738078.1">
    <property type="nucleotide sequence ID" value="NZ_CP016303.1"/>
</dbReference>
<dbReference type="InterPro" id="IPR055361">
    <property type="entry name" value="tRNA_methyltr_TrmB_bact"/>
</dbReference>
<dbReference type="PANTHER" id="PTHR23417:SF14">
    <property type="entry name" value="PENTACOTRIPEPTIDE-REPEAT REGION OF PRORP DOMAIN-CONTAINING PROTEIN"/>
    <property type="match status" value="1"/>
</dbReference>
<feature type="binding site" evidence="7">
    <location>
        <position position="63"/>
    </location>
    <ligand>
        <name>S-adenosyl-L-methionine</name>
        <dbReference type="ChEBI" id="CHEBI:59789"/>
    </ligand>
</feature>